<evidence type="ECO:0008006" key="3">
    <source>
        <dbReference type="Google" id="ProtNLM"/>
    </source>
</evidence>
<dbReference type="AlphaFoldDB" id="A0A5M9HJT3"/>
<accession>A0A5M9HJT3</accession>
<proteinExistence type="predicted"/>
<gene>
    <name evidence="1" type="ORF">F1649_03880</name>
</gene>
<sequence>MHKKLPGSTICFLEGDSLKFSTRADKRGYYEIKIKRGVYSIIAEGSRGSLLIPRVLLGQMGCSMNIDMKLLRHYVFIHSMQLTRKDIRQIKKNRKRSKH</sequence>
<organism evidence="1 2">
    <name type="scientific">Arcticibacter tournemirensis</name>
    <dbReference type="NCBI Taxonomy" id="699437"/>
    <lineage>
        <taxon>Bacteria</taxon>
        <taxon>Pseudomonadati</taxon>
        <taxon>Bacteroidota</taxon>
        <taxon>Sphingobacteriia</taxon>
        <taxon>Sphingobacteriales</taxon>
        <taxon>Sphingobacteriaceae</taxon>
        <taxon>Arcticibacter</taxon>
    </lineage>
</organism>
<protein>
    <recommendedName>
        <fullName evidence="3">Carboxypeptidase regulatory-like domain-containing protein</fullName>
    </recommendedName>
</protein>
<comment type="caution">
    <text evidence="1">The sequence shown here is derived from an EMBL/GenBank/DDBJ whole genome shotgun (WGS) entry which is preliminary data.</text>
</comment>
<dbReference type="EMBL" id="VWNE01000005">
    <property type="protein sequence ID" value="KAA8485267.1"/>
    <property type="molecule type" value="Genomic_DNA"/>
</dbReference>
<reference evidence="1 2" key="1">
    <citation type="submission" date="2019-09" db="EMBL/GenBank/DDBJ databases">
        <title>Pararcticibacter amylolyticus gen. nov., sp. nov., isolated from a rottenly hemp rope, and reclassification of Pedobacter tournemirensis as Pararcticibacter tournemirensis comb. nov.</title>
        <authorList>
            <person name="Cai Y."/>
        </authorList>
    </citation>
    <scope>NUCLEOTIDE SEQUENCE [LARGE SCALE GENOMIC DNA]</scope>
    <source>
        <strain evidence="1 2">TF5-37.2-LB10</strain>
    </source>
</reference>
<name>A0A5M9HJT3_9SPHI</name>
<dbReference type="RefSeq" id="WP_141814819.1">
    <property type="nucleotide sequence ID" value="NZ_VFPL01000001.1"/>
</dbReference>
<evidence type="ECO:0000313" key="1">
    <source>
        <dbReference type="EMBL" id="KAA8485267.1"/>
    </source>
</evidence>
<keyword evidence="2" id="KW-1185">Reference proteome</keyword>
<dbReference type="Proteomes" id="UP000322918">
    <property type="component" value="Unassembled WGS sequence"/>
</dbReference>
<evidence type="ECO:0000313" key="2">
    <source>
        <dbReference type="Proteomes" id="UP000322918"/>
    </source>
</evidence>